<feature type="transmembrane region" description="Helical" evidence="10">
    <location>
        <begin position="77"/>
        <end position="99"/>
    </location>
</feature>
<dbReference type="InterPro" id="IPR023954">
    <property type="entry name" value="C4_dicarb_transport"/>
</dbReference>
<keyword evidence="4 10" id="KW-1003">Cell membrane</keyword>
<keyword evidence="5 10" id="KW-0812">Transmembrane</keyword>
<dbReference type="Pfam" id="PF00375">
    <property type="entry name" value="SDF"/>
    <property type="match status" value="1"/>
</dbReference>
<feature type="transmembrane region" description="Helical" evidence="10">
    <location>
        <begin position="7"/>
        <end position="27"/>
    </location>
</feature>
<dbReference type="InterPro" id="IPR018107">
    <property type="entry name" value="Na-dicarboxylate_symporter_CS"/>
</dbReference>
<dbReference type="PROSITE" id="PS00714">
    <property type="entry name" value="NA_DICARBOXYL_SYMP_2"/>
    <property type="match status" value="1"/>
</dbReference>
<dbReference type="PANTHER" id="PTHR42865:SF1">
    <property type="entry name" value="AEROBIC C4-DICARBOXYLATE TRANSPORT PROTEIN"/>
    <property type="match status" value="1"/>
</dbReference>
<gene>
    <name evidence="10" type="primary">dctA</name>
    <name evidence="11" type="ORF">FAZ95_02070</name>
</gene>
<dbReference type="Proteomes" id="UP000298656">
    <property type="component" value="Chromosome 1"/>
</dbReference>
<dbReference type="EMBL" id="CP040077">
    <property type="protein sequence ID" value="QCP48079.1"/>
    <property type="molecule type" value="Genomic_DNA"/>
</dbReference>
<dbReference type="InterPro" id="IPR036458">
    <property type="entry name" value="Na:dicarbo_symporter_sf"/>
</dbReference>
<dbReference type="PRINTS" id="PR00173">
    <property type="entry name" value="EDTRNSPORT"/>
</dbReference>
<evidence type="ECO:0000256" key="4">
    <source>
        <dbReference type="ARBA" id="ARBA00022475"/>
    </source>
</evidence>
<keyword evidence="7 10" id="KW-1133">Transmembrane helix</keyword>
<feature type="transmembrane region" description="Helical" evidence="10">
    <location>
        <begin position="351"/>
        <end position="375"/>
    </location>
</feature>
<evidence type="ECO:0000256" key="9">
    <source>
        <dbReference type="ARBA" id="ARBA00053346"/>
    </source>
</evidence>
<dbReference type="GO" id="GO:0070778">
    <property type="term" value="P:L-aspartate transmembrane transport"/>
    <property type="evidence" value="ECO:0007669"/>
    <property type="project" value="TreeGrafter"/>
</dbReference>
<comment type="function">
    <text evidence="9">Responsible for the transport of dicarboxylates such as succinate, fumarate, and malate from the periplasm across the membrane.</text>
</comment>
<keyword evidence="8 10" id="KW-0472">Membrane</keyword>
<dbReference type="PANTHER" id="PTHR42865">
    <property type="entry name" value="PROTON/GLUTAMATE-ASPARTATE SYMPORTER"/>
    <property type="match status" value="1"/>
</dbReference>
<dbReference type="KEGG" id="tvl:FAZ95_02070"/>
<dbReference type="GO" id="GO:0015366">
    <property type="term" value="F:malate:proton symporter activity"/>
    <property type="evidence" value="ECO:0007669"/>
    <property type="project" value="TreeGrafter"/>
</dbReference>
<evidence type="ECO:0000256" key="10">
    <source>
        <dbReference type="HAMAP-Rule" id="MF_01300"/>
    </source>
</evidence>
<reference evidence="11 12" key="1">
    <citation type="submission" date="2019-05" db="EMBL/GenBank/DDBJ databases">
        <title>Burkholderia sp. DHOD12, isolated from subtropical forest soil.</title>
        <authorList>
            <person name="Gao Z.-H."/>
            <person name="Qiu L.-H."/>
        </authorList>
    </citation>
    <scope>NUCLEOTIDE SEQUENCE [LARGE SCALE GENOMIC DNA]</scope>
    <source>
        <strain evidence="11 12">DHOD12</strain>
    </source>
</reference>
<accession>A0A4P8IQ94</accession>
<name>A0A4P8IQ94_9BURK</name>
<dbReference type="OrthoDB" id="9766690at2"/>
<keyword evidence="3 10" id="KW-0813">Transport</keyword>
<evidence type="ECO:0000256" key="5">
    <source>
        <dbReference type="ARBA" id="ARBA00022692"/>
    </source>
</evidence>
<keyword evidence="6 10" id="KW-0769">Symport</keyword>
<dbReference type="SUPFAM" id="SSF118215">
    <property type="entry name" value="Proton glutamate symport protein"/>
    <property type="match status" value="1"/>
</dbReference>
<evidence type="ECO:0000256" key="2">
    <source>
        <dbReference type="ARBA" id="ARBA00006148"/>
    </source>
</evidence>
<evidence type="ECO:0000256" key="8">
    <source>
        <dbReference type="ARBA" id="ARBA00023136"/>
    </source>
</evidence>
<dbReference type="FunFam" id="1.10.3860.10:FF:000001">
    <property type="entry name" value="C4-dicarboxylate transport protein"/>
    <property type="match status" value="1"/>
</dbReference>
<dbReference type="Gene3D" id="1.10.3860.10">
    <property type="entry name" value="Sodium:dicarboxylate symporter"/>
    <property type="match status" value="1"/>
</dbReference>
<evidence type="ECO:0000313" key="11">
    <source>
        <dbReference type="EMBL" id="QCP48079.1"/>
    </source>
</evidence>
<comment type="caution">
    <text evidence="10">Lacks conserved residue(s) required for the propagation of feature annotation.</text>
</comment>
<proteinExistence type="inferred from homology"/>
<dbReference type="GO" id="GO:0015138">
    <property type="term" value="F:fumarate transmembrane transporter activity"/>
    <property type="evidence" value="ECO:0007669"/>
    <property type="project" value="TreeGrafter"/>
</dbReference>
<evidence type="ECO:0000313" key="12">
    <source>
        <dbReference type="Proteomes" id="UP000298656"/>
    </source>
</evidence>
<dbReference type="GO" id="GO:0005886">
    <property type="term" value="C:plasma membrane"/>
    <property type="evidence" value="ECO:0007669"/>
    <property type="project" value="UniProtKB-SubCell"/>
</dbReference>
<comment type="similarity">
    <text evidence="2 10">Belongs to the dicarboxylate/amino acid:cation symporter (DAACS) (TC 2.A.23) family.</text>
</comment>
<dbReference type="GO" id="GO:0015141">
    <property type="term" value="F:succinate transmembrane transporter activity"/>
    <property type="evidence" value="ECO:0007669"/>
    <property type="project" value="TreeGrafter"/>
</dbReference>
<evidence type="ECO:0000256" key="7">
    <source>
        <dbReference type="ARBA" id="ARBA00022989"/>
    </source>
</evidence>
<feature type="transmembrane region" description="Helical" evidence="10">
    <location>
        <begin position="226"/>
        <end position="250"/>
    </location>
</feature>
<comment type="subcellular location">
    <subcellularLocation>
        <location evidence="1 10">Cell membrane</location>
        <topology evidence="1 10">Multi-pass membrane protein</topology>
    </subcellularLocation>
</comment>
<dbReference type="AlphaFoldDB" id="A0A4P8IQ94"/>
<evidence type="ECO:0000256" key="1">
    <source>
        <dbReference type="ARBA" id="ARBA00004651"/>
    </source>
</evidence>
<protein>
    <recommendedName>
        <fullName evidence="10">C4-dicarboxylate transport protein</fullName>
    </recommendedName>
</protein>
<comment type="function">
    <text evidence="10">Responsible for the transport of dicarboxylates such as succinate, fumarate, and malate across the membrane.</text>
</comment>
<sequence>MKKPFYKVLYVQVIAAIIIGILFGHFSPDLAIDMKPLGDGFIKLIKMVIGPIIFCTVVTGIAGMQDMKKVGRVGGKALLYFEVVSTFALVLGLIATHVLKPGVGFNVDVATLNGKEVASYAAKAHGQSTVDFFMHIIPNTVVDAFAQGEILQILLVAMLFGSVLTQLGERGRIVTDFIESISHVFFGIVRIITKLAPIGAFGAMAFTIGKYGVGSLLPLLKLIGTFYLTSVVFVVVVLGIIARLVGFNIFRFVAYIKEELLIVLGTSSSEAALPQLMQKLEKLGCSRSVVGLVVPTGYSFNLDGTNIYMTMAVLFIAQATNTDLTLTQQLTLLAVTMITSKGASGVTGAGFITLAATLAVVPTIPLSGMVLILGIDRFMSECRALTNIVGNGVATVVVSAWEKELDRAQLTRALRRGDVTVDETAAV</sequence>
<feature type="transmembrane region" description="Helical" evidence="10">
    <location>
        <begin position="144"/>
        <end position="164"/>
    </location>
</feature>
<dbReference type="PROSITE" id="PS00713">
    <property type="entry name" value="NA_DICARBOXYL_SYMP_1"/>
    <property type="match status" value="1"/>
</dbReference>
<feature type="transmembrane region" description="Helical" evidence="10">
    <location>
        <begin position="47"/>
        <end position="65"/>
    </location>
</feature>
<keyword evidence="12" id="KW-1185">Reference proteome</keyword>
<evidence type="ECO:0000256" key="6">
    <source>
        <dbReference type="ARBA" id="ARBA00022847"/>
    </source>
</evidence>
<dbReference type="NCBIfam" id="NF009587">
    <property type="entry name" value="PRK13027.1"/>
    <property type="match status" value="1"/>
</dbReference>
<evidence type="ECO:0000256" key="3">
    <source>
        <dbReference type="ARBA" id="ARBA00022448"/>
    </source>
</evidence>
<dbReference type="RefSeq" id="WP_137330921.1">
    <property type="nucleotide sequence ID" value="NZ_CP040077.1"/>
</dbReference>
<organism evidence="11 12">
    <name type="scientific">Trinickia violacea</name>
    <dbReference type="NCBI Taxonomy" id="2571746"/>
    <lineage>
        <taxon>Bacteria</taxon>
        <taxon>Pseudomonadati</taxon>
        <taxon>Pseudomonadota</taxon>
        <taxon>Betaproteobacteria</taxon>
        <taxon>Burkholderiales</taxon>
        <taxon>Burkholderiaceae</taxon>
        <taxon>Trinickia</taxon>
    </lineage>
</organism>
<dbReference type="NCBIfam" id="NF002461">
    <property type="entry name" value="PRK01663.1"/>
    <property type="match status" value="1"/>
</dbReference>
<feature type="transmembrane region" description="Helical" evidence="10">
    <location>
        <begin position="184"/>
        <end position="206"/>
    </location>
</feature>
<dbReference type="HAMAP" id="MF_01300">
    <property type="entry name" value="C4_dicarb_transport"/>
    <property type="match status" value="1"/>
</dbReference>
<dbReference type="InterPro" id="IPR001991">
    <property type="entry name" value="Na-dicarboxylate_symporter"/>
</dbReference>